<dbReference type="OrthoDB" id="1655031at2"/>
<dbReference type="Proteomes" id="UP000095564">
    <property type="component" value="Unassembled WGS sequence"/>
</dbReference>
<dbReference type="EMBL" id="CZAU01000015">
    <property type="protein sequence ID" value="CUP58150.1"/>
    <property type="molecule type" value="Genomic_DNA"/>
</dbReference>
<protein>
    <submittedName>
        <fullName evidence="1">Uncharacterized protein</fullName>
    </submittedName>
</protein>
<gene>
    <name evidence="1" type="ORF">ERS852520_01689</name>
</gene>
<name>A0A174PH61_ANAHA</name>
<evidence type="ECO:0000313" key="1">
    <source>
        <dbReference type="EMBL" id="CUP58150.1"/>
    </source>
</evidence>
<reference evidence="1 2" key="1">
    <citation type="submission" date="2015-09" db="EMBL/GenBank/DDBJ databases">
        <authorList>
            <consortium name="Pathogen Informatics"/>
        </authorList>
    </citation>
    <scope>NUCLEOTIDE SEQUENCE [LARGE SCALE GENOMIC DNA]</scope>
    <source>
        <strain evidence="1 2">2789STDY5834908</strain>
    </source>
</reference>
<dbReference type="Pfam" id="PF18941">
    <property type="entry name" value="DUF5688"/>
    <property type="match status" value="1"/>
</dbReference>
<dbReference type="AlphaFoldDB" id="A0A174PH61"/>
<accession>A0A174PH61</accession>
<organism evidence="1 2">
    <name type="scientific">Anaerostipes hadrus</name>
    <dbReference type="NCBI Taxonomy" id="649756"/>
    <lineage>
        <taxon>Bacteria</taxon>
        <taxon>Bacillati</taxon>
        <taxon>Bacillota</taxon>
        <taxon>Clostridia</taxon>
        <taxon>Lachnospirales</taxon>
        <taxon>Lachnospiraceae</taxon>
        <taxon>Anaerostipes</taxon>
    </lineage>
</organism>
<dbReference type="InterPro" id="IPR043743">
    <property type="entry name" value="DUF5688"/>
</dbReference>
<evidence type="ECO:0000313" key="2">
    <source>
        <dbReference type="Proteomes" id="UP000095564"/>
    </source>
</evidence>
<proteinExistence type="predicted"/>
<sequence length="221" mass="25310">MNQELIKNNIVFRLISKEEFAHIEKQAEQEPRSRFPYQKWNDLYLIYKSMIPNPLNGYVVTLLITDIIMKELGLSNTELFEFAQKNTPKRTGVVLCGLDEISKDINVPAVIPTDTDVWHFPMEKQSPILLSNHNGLNASALILCDSVMDKIIKHYNTSVLYILPSSVHETIIYPDSANILISKFKNKIHDANRNPSLVPSGDRLSDHIYKYTCATKTFEML</sequence>